<dbReference type="GO" id="GO:0008757">
    <property type="term" value="F:S-adenosylmethionine-dependent methyltransferase activity"/>
    <property type="evidence" value="ECO:0007669"/>
    <property type="project" value="InterPro"/>
</dbReference>
<evidence type="ECO:0000313" key="3">
    <source>
        <dbReference type="Proteomes" id="UP000006556"/>
    </source>
</evidence>
<organism evidence="2 3">
    <name type="scientific">Pelotomaculum thermopropionicum (strain DSM 13744 / JCM 10971 / SI)</name>
    <dbReference type="NCBI Taxonomy" id="370438"/>
    <lineage>
        <taxon>Bacteria</taxon>
        <taxon>Bacillati</taxon>
        <taxon>Bacillota</taxon>
        <taxon>Clostridia</taxon>
        <taxon>Eubacteriales</taxon>
        <taxon>Desulfotomaculaceae</taxon>
        <taxon>Pelotomaculum</taxon>
    </lineage>
</organism>
<dbReference type="SUPFAM" id="SSF53335">
    <property type="entry name" value="S-adenosyl-L-methionine-dependent methyltransferases"/>
    <property type="match status" value="1"/>
</dbReference>
<dbReference type="NCBIfam" id="NF045667">
    <property type="entry name" value="MTase_DVU1556"/>
    <property type="match status" value="1"/>
</dbReference>
<evidence type="ECO:0000313" key="2">
    <source>
        <dbReference type="EMBL" id="BAF58863.1"/>
    </source>
</evidence>
<proteinExistence type="predicted"/>
<dbReference type="PANTHER" id="PTHR42912">
    <property type="entry name" value="METHYLTRANSFERASE"/>
    <property type="match status" value="1"/>
</dbReference>
<dbReference type="PANTHER" id="PTHR42912:SF93">
    <property type="entry name" value="N6-ADENOSINE-METHYLTRANSFERASE TMT1A"/>
    <property type="match status" value="1"/>
</dbReference>
<accession>A5D4G5</accession>
<evidence type="ECO:0000259" key="1">
    <source>
        <dbReference type="Pfam" id="PF08241"/>
    </source>
</evidence>
<dbReference type="AlphaFoldDB" id="A5D4G5"/>
<dbReference type="eggNOG" id="COG2226">
    <property type="taxonomic scope" value="Bacteria"/>
</dbReference>
<reference evidence="3" key="1">
    <citation type="journal article" date="2008" name="Genome Res.">
        <title>The genome of Pelotomaculum thermopropionicum reveals niche-associated evolution in anaerobic microbiota.</title>
        <authorList>
            <person name="Kosaka T."/>
            <person name="Kato S."/>
            <person name="Shimoyama T."/>
            <person name="Ishii S."/>
            <person name="Abe T."/>
            <person name="Watanabe K."/>
        </authorList>
    </citation>
    <scope>NUCLEOTIDE SEQUENCE [LARGE SCALE GENOMIC DNA]</scope>
    <source>
        <strain evidence="3">DSM 13744 / JCM 10971 / SI</strain>
    </source>
</reference>
<feature type="domain" description="Methyltransferase type 11" evidence="1">
    <location>
        <begin position="53"/>
        <end position="145"/>
    </location>
</feature>
<protein>
    <recommendedName>
        <fullName evidence="1">Methyltransferase type 11 domain-containing protein</fullName>
    </recommendedName>
</protein>
<dbReference type="KEGG" id="pth:PTH_0682"/>
<dbReference type="HOGENOM" id="CLU_039068_9_1_9"/>
<keyword evidence="3" id="KW-1185">Reference proteome</keyword>
<gene>
    <name evidence="2" type="ordered locus">PTH_0682</name>
</gene>
<dbReference type="Pfam" id="PF08241">
    <property type="entry name" value="Methyltransf_11"/>
    <property type="match status" value="1"/>
</dbReference>
<dbReference type="Gene3D" id="3.40.50.150">
    <property type="entry name" value="Vaccinia Virus protein VP39"/>
    <property type="match status" value="1"/>
</dbReference>
<name>A5D4G5_PELTS</name>
<sequence length="249" mass="26769">MDKAPSAGAGERCRIYESGALHRVTGDFIRPGGIVLTDRALSFCSFPPGARVLDVGCGAGATVEHLITVYNLNAVGVDPSPALLEQGRRRRPGLPLLEASGEDLPFDDGVMDGVFAECTLSVMGSPDRALAEIWRVLKKRGLLVVTDVYARNPEGIAALRRLPPAGCLTGAMSRDEITEKMSLHGFEILLWEDHSRLLAELAARLIMVNGSLDALWRNSACDAAQCLEIGETVKRSRPGYFLLIAGKKG</sequence>
<dbReference type="EMBL" id="AP009389">
    <property type="protein sequence ID" value="BAF58863.1"/>
    <property type="molecule type" value="Genomic_DNA"/>
</dbReference>
<dbReference type="CDD" id="cd02440">
    <property type="entry name" value="AdoMet_MTases"/>
    <property type="match status" value="1"/>
</dbReference>
<dbReference type="Proteomes" id="UP000006556">
    <property type="component" value="Chromosome"/>
</dbReference>
<dbReference type="InterPro" id="IPR013216">
    <property type="entry name" value="Methyltransf_11"/>
</dbReference>
<dbReference type="InterPro" id="IPR029063">
    <property type="entry name" value="SAM-dependent_MTases_sf"/>
</dbReference>
<dbReference type="STRING" id="370438.PTH_0682"/>
<dbReference type="InterPro" id="IPR050508">
    <property type="entry name" value="Methyltransf_Superfamily"/>
</dbReference>